<accession>A0ABP7A9X7</accession>
<organism evidence="1 2">
    <name type="scientific">Nonomuraea rosea</name>
    <dbReference type="NCBI Taxonomy" id="638574"/>
    <lineage>
        <taxon>Bacteria</taxon>
        <taxon>Bacillati</taxon>
        <taxon>Actinomycetota</taxon>
        <taxon>Actinomycetes</taxon>
        <taxon>Streptosporangiales</taxon>
        <taxon>Streptosporangiaceae</taxon>
        <taxon>Nonomuraea</taxon>
    </lineage>
</organism>
<dbReference type="EMBL" id="BAABDQ010000099">
    <property type="protein sequence ID" value="GAA3627775.1"/>
    <property type="molecule type" value="Genomic_DNA"/>
</dbReference>
<sequence>MDAQADAGHDQPIITRPAKHPAYTRSETARYLASVVLKKINERWAGDALEDLVAYFGADPHEYLAHQVVAARCGHCTGQVFLLETDESSTCVRRTCTSCDQTVYMLDGEEYWPTTEEDDEATYFVECTCGSDEFETAVGFTFYDDAPTSDIRWVSIAVRCTADGLIGYCASWKIGYGPSHHLVDSV</sequence>
<protein>
    <submittedName>
        <fullName evidence="1">Uncharacterized protein</fullName>
    </submittedName>
</protein>
<comment type="caution">
    <text evidence="1">The sequence shown here is derived from an EMBL/GenBank/DDBJ whole genome shotgun (WGS) entry which is preliminary data.</text>
</comment>
<evidence type="ECO:0000313" key="2">
    <source>
        <dbReference type="Proteomes" id="UP001500630"/>
    </source>
</evidence>
<gene>
    <name evidence="1" type="ORF">GCM10022419_136180</name>
</gene>
<dbReference type="Proteomes" id="UP001500630">
    <property type="component" value="Unassembled WGS sequence"/>
</dbReference>
<proteinExistence type="predicted"/>
<name>A0ABP7A9X7_9ACTN</name>
<evidence type="ECO:0000313" key="1">
    <source>
        <dbReference type="EMBL" id="GAA3627775.1"/>
    </source>
</evidence>
<keyword evidence="2" id="KW-1185">Reference proteome</keyword>
<reference evidence="2" key="1">
    <citation type="journal article" date="2019" name="Int. J. Syst. Evol. Microbiol.">
        <title>The Global Catalogue of Microorganisms (GCM) 10K type strain sequencing project: providing services to taxonomists for standard genome sequencing and annotation.</title>
        <authorList>
            <consortium name="The Broad Institute Genomics Platform"/>
            <consortium name="The Broad Institute Genome Sequencing Center for Infectious Disease"/>
            <person name="Wu L."/>
            <person name="Ma J."/>
        </authorList>
    </citation>
    <scope>NUCLEOTIDE SEQUENCE [LARGE SCALE GENOMIC DNA]</scope>
    <source>
        <strain evidence="2">JCM 17326</strain>
    </source>
</reference>